<gene>
    <name evidence="1" type="ORF">SK128_017913</name>
</gene>
<protein>
    <submittedName>
        <fullName evidence="1">Uncharacterized protein</fullName>
    </submittedName>
</protein>
<dbReference type="Proteomes" id="UP001381693">
    <property type="component" value="Unassembled WGS sequence"/>
</dbReference>
<comment type="caution">
    <text evidence="1">The sequence shown here is derived from an EMBL/GenBank/DDBJ whole genome shotgun (WGS) entry which is preliminary data.</text>
</comment>
<sequence>MVFTDIESQFTIVNKSLPTHEDILLFTYTYKGCYAKILIISGHNIGGVRRYQRRIIINISNPSLLTSNGTNDEKRALDVEAQGRGRKPKTRWKACITADMKKGPGYEHGKQRGK</sequence>
<proteinExistence type="predicted"/>
<accession>A0AAN9A4D3</accession>
<organism evidence="1 2">
    <name type="scientific">Halocaridina rubra</name>
    <name type="common">Hawaiian red shrimp</name>
    <dbReference type="NCBI Taxonomy" id="373956"/>
    <lineage>
        <taxon>Eukaryota</taxon>
        <taxon>Metazoa</taxon>
        <taxon>Ecdysozoa</taxon>
        <taxon>Arthropoda</taxon>
        <taxon>Crustacea</taxon>
        <taxon>Multicrustacea</taxon>
        <taxon>Malacostraca</taxon>
        <taxon>Eumalacostraca</taxon>
        <taxon>Eucarida</taxon>
        <taxon>Decapoda</taxon>
        <taxon>Pleocyemata</taxon>
        <taxon>Caridea</taxon>
        <taxon>Atyoidea</taxon>
        <taxon>Atyidae</taxon>
        <taxon>Halocaridina</taxon>
    </lineage>
</organism>
<name>A0AAN9A4D3_HALRR</name>
<dbReference type="EMBL" id="JAXCGZ010017031">
    <property type="protein sequence ID" value="KAK7069082.1"/>
    <property type="molecule type" value="Genomic_DNA"/>
</dbReference>
<evidence type="ECO:0000313" key="1">
    <source>
        <dbReference type="EMBL" id="KAK7069082.1"/>
    </source>
</evidence>
<reference evidence="1 2" key="1">
    <citation type="submission" date="2023-11" db="EMBL/GenBank/DDBJ databases">
        <title>Halocaridina rubra genome assembly.</title>
        <authorList>
            <person name="Smith C."/>
        </authorList>
    </citation>
    <scope>NUCLEOTIDE SEQUENCE [LARGE SCALE GENOMIC DNA]</scope>
    <source>
        <strain evidence="1">EP-1</strain>
        <tissue evidence="1">Whole</tissue>
    </source>
</reference>
<dbReference type="AlphaFoldDB" id="A0AAN9A4D3"/>
<keyword evidence="2" id="KW-1185">Reference proteome</keyword>
<evidence type="ECO:0000313" key="2">
    <source>
        <dbReference type="Proteomes" id="UP001381693"/>
    </source>
</evidence>